<reference evidence="4" key="2">
    <citation type="submission" date="2018-10" db="UniProtKB">
        <authorList>
            <consortium name="EnsemblPlants"/>
        </authorList>
    </citation>
    <scope>IDENTIFICATION</scope>
</reference>
<evidence type="ECO:0000259" key="2">
    <source>
        <dbReference type="Pfam" id="PF04782"/>
    </source>
</evidence>
<dbReference type="Gramene" id="TraesRN6D0100609900.1">
    <property type="protein sequence ID" value="TraesRN6D0100609900.1"/>
    <property type="gene ID" value="TraesRN6D0100609900"/>
</dbReference>
<dbReference type="InterPro" id="IPR006867">
    <property type="entry name" value="DUF632"/>
</dbReference>
<dbReference type="Gramene" id="TraesLAC6D03G03695630.1">
    <property type="protein sequence ID" value="TraesLAC6D03G03695630.1"/>
    <property type="gene ID" value="TraesLAC6D03G03695630"/>
</dbReference>
<keyword evidence="5" id="KW-1185">Reference proteome</keyword>
<dbReference type="RefSeq" id="XP_044420305.1">
    <property type="nucleotide sequence ID" value="XM_044564370.1"/>
</dbReference>
<sequence length="763" mass="83420">MGCKGSKLDEQEAVALCRGRADLLAVAVRHRDALGAAHAALAGSLLSVSSSLHLLLVSASARQRPGIALPAAANAKAVDSPPAAPQPSSPPHSSSHIDFAPSSGSDSGSVASSSPRRVDDQLHHPHPHPHALQFPHYGYGYGYGYEPEPPFGYPPGSLQLYYARSRPPPASVAVEQRPPASERVYFGSSEPAGGNARYYSYGGVATPAGRAAAPPPLPPRASSWDFFNVFDDYQVHDNYCYDAAGAGTMATTPYTPSRCSRDVREEEGIPELEEDDAVVKEVSSEHYMPGSGGARSRRSSVGGMSSSEEDNCVVDKGVLSGGGVARQQAPAQPNVAASVRTHRKSSESADFAGEIKAQFVRAADAVWEVAPILEVDRRSYQYHPRSSVYHVSSRMVSTGALPNSGHGGEELDVGGWKKVAEGERSLSVTLQKLYIWEKKLYNEVKSEEKMRLLLAKNSKRLKFLDQKGAEAQKIDATQNLVRKLAAKIRMAVRVIAKVSKKINKVRDEELWPQIMALIQGFVKMWQEKLDCYQTQCEAISEAKNLDSAISGGISRDLAMELEVDLVKWIVNFCSWVNAQRSFVKALNGWLALCLNYQQEETPDGAPPYSPGRVGAPLVFVICNTWSQAMDRISEKEVVTAMQALVSSVRNQCEHRAAVEPSELIFVTREREKWNRILERKSVEINREADTLNRKLALVPGRQSLLPTAQTYQAHFLEADSLHVSLSRVLQSLESFASSSLQAFRETLRHAEEETLSRESAKAS</sequence>
<accession>A0A3B6QJ55</accession>
<feature type="region of interest" description="Disordered" evidence="1">
    <location>
        <begin position="77"/>
        <end position="131"/>
    </location>
</feature>
<dbReference type="Pfam" id="PF04783">
    <property type="entry name" value="DUF630"/>
    <property type="match status" value="1"/>
</dbReference>
<protein>
    <recommendedName>
        <fullName evidence="6">DUF632 domain-containing protein</fullName>
    </recommendedName>
</protein>
<dbReference type="Gramene" id="TraesCLE_scaffold_127752_01G000100.1">
    <property type="protein sequence ID" value="TraesCLE_scaffold_127752_01G000100.1"/>
    <property type="gene ID" value="TraesCLE_scaffold_127752_01G000100"/>
</dbReference>
<dbReference type="KEGG" id="taes:123145062"/>
<dbReference type="InterPro" id="IPR006868">
    <property type="entry name" value="DUF630"/>
</dbReference>
<dbReference type="OMA" id="SEYSAHG"/>
<dbReference type="Gramene" id="TraesNOR6D03G03785630.1">
    <property type="protein sequence ID" value="TraesNOR6D03G03785630.1"/>
    <property type="gene ID" value="TraesNOR6D03G03785630"/>
</dbReference>
<evidence type="ECO:0000259" key="3">
    <source>
        <dbReference type="Pfam" id="PF04783"/>
    </source>
</evidence>
<dbReference type="Gramene" id="TraesCS6D03G0575000.1">
    <property type="protein sequence ID" value="TraesCS6D03G0575000.1.CDS"/>
    <property type="gene ID" value="TraesCS6D03G0575000"/>
</dbReference>
<dbReference type="STRING" id="4565.A0A3B6QJ55"/>
<dbReference type="EnsemblPlants" id="TraesCS6D02G235200.1">
    <property type="protein sequence ID" value="TraesCS6D02G235200.1"/>
    <property type="gene ID" value="TraesCS6D02G235200"/>
</dbReference>
<dbReference type="Gramene" id="TraesSTA6D03G03738150.1">
    <property type="protein sequence ID" value="TraesSTA6D03G03738150.1"/>
    <property type="gene ID" value="TraesSTA6D03G03738150"/>
</dbReference>
<dbReference type="Pfam" id="PF04782">
    <property type="entry name" value="DUF632"/>
    <property type="match status" value="1"/>
</dbReference>
<organism evidence="4">
    <name type="scientific">Triticum aestivum</name>
    <name type="common">Wheat</name>
    <dbReference type="NCBI Taxonomy" id="4565"/>
    <lineage>
        <taxon>Eukaryota</taxon>
        <taxon>Viridiplantae</taxon>
        <taxon>Streptophyta</taxon>
        <taxon>Embryophyta</taxon>
        <taxon>Tracheophyta</taxon>
        <taxon>Spermatophyta</taxon>
        <taxon>Magnoliopsida</taxon>
        <taxon>Liliopsida</taxon>
        <taxon>Poales</taxon>
        <taxon>Poaceae</taxon>
        <taxon>BOP clade</taxon>
        <taxon>Pooideae</taxon>
        <taxon>Triticodae</taxon>
        <taxon>Triticeae</taxon>
        <taxon>Triticinae</taxon>
        <taxon>Triticum</taxon>
    </lineage>
</organism>
<feature type="compositionally biased region" description="Low complexity" evidence="1">
    <location>
        <begin position="91"/>
        <end position="115"/>
    </location>
</feature>
<evidence type="ECO:0000313" key="5">
    <source>
        <dbReference type="Proteomes" id="UP000019116"/>
    </source>
</evidence>
<dbReference type="PANTHER" id="PTHR21450:SF41">
    <property type="entry name" value="RNA POLYMERASE SUBUNIT BETA, PUTATIVE (DUF630 AND DUF632)-RELATED"/>
    <property type="match status" value="1"/>
</dbReference>
<proteinExistence type="predicted"/>
<dbReference type="Gramene" id="TraesPARA_EIv1.0_2157790.1">
    <property type="protein sequence ID" value="TraesPARA_EIv1.0_2157790.1.CDS"/>
    <property type="gene ID" value="TraesPARA_EIv1.0_2157790"/>
</dbReference>
<dbReference type="Proteomes" id="UP000019116">
    <property type="component" value="Chromosome 6D"/>
</dbReference>
<evidence type="ECO:0000313" key="4">
    <source>
        <dbReference type="EnsemblPlants" id="TraesCS6D02G235200.1"/>
    </source>
</evidence>
<dbReference type="Gramene" id="TraesLDM6D03G03748950.1">
    <property type="protein sequence ID" value="TraesLDM6D03G03748950.1"/>
    <property type="gene ID" value="TraesLDM6D03G03748950"/>
</dbReference>
<dbReference type="Gramene" id="TraesCAD_scaffold_116038_01G000100.1">
    <property type="protein sequence ID" value="TraesCAD_scaffold_116038_01G000100.1"/>
    <property type="gene ID" value="TraesCAD_scaffold_116038_01G000100"/>
</dbReference>
<feature type="region of interest" description="Disordered" evidence="1">
    <location>
        <begin position="284"/>
        <end position="309"/>
    </location>
</feature>
<dbReference type="Gramene" id="TraesSYM6D03G03692660.1">
    <property type="protein sequence ID" value="TraesSYM6D03G03692660.1"/>
    <property type="gene ID" value="TraesSYM6D03G03692660"/>
</dbReference>
<dbReference type="Gramene" id="TraesARI6D03G03709230.1">
    <property type="protein sequence ID" value="TraesARI6D03G03709230.1"/>
    <property type="gene ID" value="TraesARI6D03G03709230"/>
</dbReference>
<dbReference type="Gramene" id="TraesCS6D02G235200.1">
    <property type="protein sequence ID" value="TraesCS6D02G235200.1"/>
    <property type="gene ID" value="TraesCS6D02G235200"/>
</dbReference>
<reference evidence="4" key="1">
    <citation type="submission" date="2018-08" db="EMBL/GenBank/DDBJ databases">
        <authorList>
            <person name="Rossello M."/>
        </authorList>
    </citation>
    <scope>NUCLEOTIDE SEQUENCE [LARGE SCALE GENOMIC DNA]</scope>
    <source>
        <strain evidence="4">cv. Chinese Spring</strain>
    </source>
</reference>
<feature type="domain" description="DUF632" evidence="2">
    <location>
        <begin position="352"/>
        <end position="649"/>
    </location>
</feature>
<dbReference type="Gramene" id="TraesKAR6D01G0253360.1">
    <property type="protein sequence ID" value="cds.TraesKAR6D01G0253360.1"/>
    <property type="gene ID" value="TraesKAR6D01G0253360"/>
</dbReference>
<evidence type="ECO:0008006" key="6">
    <source>
        <dbReference type="Google" id="ProtNLM"/>
    </source>
</evidence>
<name>A0A3B6QJ55_WHEAT</name>
<dbReference type="PaxDb" id="4565-Traes_6DL_1B0E4477D.1"/>
<dbReference type="GeneID" id="123145062"/>
<dbReference type="Gramene" id="TraesROB_scaffold_124802_01G000100.1">
    <property type="protein sequence ID" value="TraesROB_scaffold_124802_01G000100.1"/>
    <property type="gene ID" value="TraesROB_scaffold_124802_01G000100"/>
</dbReference>
<dbReference type="Gramene" id="TraesMAC6D03G03743040.1">
    <property type="protein sequence ID" value="TraesMAC6D03G03743040.1"/>
    <property type="gene ID" value="TraesMAC6D03G03743040"/>
</dbReference>
<dbReference type="Gramene" id="TraesWEE_scaffold_093164_01G000100.1">
    <property type="protein sequence ID" value="TraesWEE_scaffold_093164_01G000100.1"/>
    <property type="gene ID" value="TraesWEE_scaffold_093164_01G000100"/>
</dbReference>
<evidence type="ECO:0000256" key="1">
    <source>
        <dbReference type="SAM" id="MobiDB-lite"/>
    </source>
</evidence>
<feature type="domain" description="DUF630" evidence="3">
    <location>
        <begin position="1"/>
        <end position="54"/>
    </location>
</feature>
<dbReference type="AlphaFoldDB" id="A0A3B6QJ55"/>
<dbReference type="PANTHER" id="PTHR21450">
    <property type="entry name" value="PROTEIN ALTERED PHOSPHATE STARVATION RESPONSE 1"/>
    <property type="match status" value="1"/>
</dbReference>
<gene>
    <name evidence="4" type="primary">LOC123145062</name>
</gene>